<comment type="caution">
    <text evidence="10">The sequence shown here is derived from an EMBL/GenBank/DDBJ whole genome shotgun (WGS) entry which is preliminary data.</text>
</comment>
<dbReference type="Pfam" id="PF06429">
    <property type="entry name" value="Flg_bbr_C"/>
    <property type="match status" value="1"/>
</dbReference>
<comment type="subcellular location">
    <subcellularLocation>
        <location evidence="1 5">Bacterial flagellum basal body</location>
    </subcellularLocation>
</comment>
<evidence type="ECO:0000256" key="4">
    <source>
        <dbReference type="ARBA" id="ARBA00023143"/>
    </source>
</evidence>
<dbReference type="Pfam" id="PF07559">
    <property type="entry name" value="FlgE_D2"/>
    <property type="match status" value="2"/>
</dbReference>
<gene>
    <name evidence="10" type="ORF">CLV83_1896</name>
</gene>
<dbReference type="InterPro" id="IPR019776">
    <property type="entry name" value="Flagellar_basal_body_rod_CS"/>
</dbReference>
<keyword evidence="10" id="KW-0969">Cilium</keyword>
<dbReference type="InterPro" id="IPR053967">
    <property type="entry name" value="LlgE_F_G-like_D1"/>
</dbReference>
<comment type="similarity">
    <text evidence="2 5">Belongs to the flagella basal body rod proteins family.</text>
</comment>
<dbReference type="PROSITE" id="PS00588">
    <property type="entry name" value="FLAGELLA_BB_ROD"/>
    <property type="match status" value="1"/>
</dbReference>
<feature type="domain" description="Flagellar hook protein FlgE D2" evidence="8">
    <location>
        <begin position="468"/>
        <end position="582"/>
    </location>
</feature>
<dbReference type="NCBIfam" id="TIGR03506">
    <property type="entry name" value="FlgEFG_subfam"/>
    <property type="match status" value="2"/>
</dbReference>
<accession>A0A4R1GLN7</accession>
<dbReference type="GO" id="GO:0071978">
    <property type="term" value="P:bacterial-type flagellum-dependent swarming motility"/>
    <property type="evidence" value="ECO:0007669"/>
    <property type="project" value="TreeGrafter"/>
</dbReference>
<feature type="domain" description="Flagellar basal body rod protein N-terminal" evidence="6">
    <location>
        <begin position="4"/>
        <end position="34"/>
    </location>
</feature>
<evidence type="ECO:0000259" key="8">
    <source>
        <dbReference type="Pfam" id="PF07559"/>
    </source>
</evidence>
<dbReference type="GO" id="GO:0009425">
    <property type="term" value="C:bacterial-type flagellum basal body"/>
    <property type="evidence" value="ECO:0007669"/>
    <property type="project" value="UniProtKB-SubCell"/>
</dbReference>
<dbReference type="Pfam" id="PF22692">
    <property type="entry name" value="LlgE_F_G_D1"/>
    <property type="match status" value="1"/>
</dbReference>
<keyword evidence="10" id="KW-0966">Cell projection</keyword>
<keyword evidence="10" id="KW-0282">Flagellum</keyword>
<dbReference type="SUPFAM" id="SSF117143">
    <property type="entry name" value="Flagellar hook protein flgE"/>
    <property type="match status" value="2"/>
</dbReference>
<evidence type="ECO:0000256" key="3">
    <source>
        <dbReference type="ARBA" id="ARBA00019015"/>
    </source>
</evidence>
<sequence>MAGFNTAVTGLKSASSLLDVAGNNIANSSTVGFKSSRTEFGDIYATAVVGAGSSNTAGSGVTVTDIAQDFSGGTIEFTNSNLDLAINGSGFFQLDDGQGNITYTRAGAFELDKDGNIVSKNGKFLQGYGLDAQGNQLPIQNLSVTEKESPPKGTEQIDLSFNINSNSDAEDLSRVFNRTDPGSYSYSTTVGTFDSLGNEHSIRFYFAEQRPVREVYEFNGMGTVNNATPAIDFTAGGGQAMLSDFNLGDGTGVTPAADAADPDTLYFTQATDGSGNWVLTAASAEKLQQDGGDPRIAADTVYVDSAGTLNFEANAEYTGYGDYAVFDSSGDEVVNALTGNNTERDANEVQYLRLDNSLFTAGPDSNLLSSPVTMSIAGVSIEVTDTGEKTIDDVGEEIATYEQEILDSNPDIESVIYNANNNRLEITWKADAGDVDLADVNQTAQLFTPDGTEIAVEAFKGDNSYVGVYRAYAFLNDTEQLNIGKTPDPGAGGAGGANPSEVGPILISFNSTTGVLEEVNGERVAGNGQAPNITILGADPANPEDRILDSDIDQLAGIQLDITDSSQFASESIVKSQQQDGYTKGDLIGVSFAETGEMVASYSNGQRANLGLVAVATFENQDGLQPSGNTEWIATLASGNAIVNPPGTGLNGTLRSAALEQSNVDLSEELVKLIEGQRNFQANSKTLETLNTVTQAILQI</sequence>
<evidence type="ECO:0000259" key="9">
    <source>
        <dbReference type="Pfam" id="PF22692"/>
    </source>
</evidence>
<dbReference type="GO" id="GO:0005829">
    <property type="term" value="C:cytosol"/>
    <property type="evidence" value="ECO:0007669"/>
    <property type="project" value="TreeGrafter"/>
</dbReference>
<dbReference type="PANTHER" id="PTHR30435">
    <property type="entry name" value="FLAGELLAR PROTEIN"/>
    <property type="match status" value="1"/>
</dbReference>
<dbReference type="InterPro" id="IPR010930">
    <property type="entry name" value="Flg_bb/hook_C_dom"/>
</dbReference>
<feature type="domain" description="Flagellar basal-body/hook protein C-terminal" evidence="7">
    <location>
        <begin position="656"/>
        <end position="700"/>
    </location>
</feature>
<dbReference type="InterPro" id="IPR020013">
    <property type="entry name" value="Flagellar_FlgE/F/G"/>
</dbReference>
<dbReference type="PANTHER" id="PTHR30435:SF1">
    <property type="entry name" value="FLAGELLAR HOOK PROTEIN FLGE"/>
    <property type="match status" value="1"/>
</dbReference>
<evidence type="ECO:0000313" key="11">
    <source>
        <dbReference type="Proteomes" id="UP000294546"/>
    </source>
</evidence>
<dbReference type="InterPro" id="IPR011491">
    <property type="entry name" value="FlgE_D2"/>
</dbReference>
<dbReference type="OrthoDB" id="8578401at2"/>
<comment type="function">
    <text evidence="5">A flexible structure which links the flagellar filament to the drive apparatus in the basal body.</text>
</comment>
<evidence type="ECO:0000313" key="10">
    <source>
        <dbReference type="EMBL" id="TCK07039.1"/>
    </source>
</evidence>
<feature type="domain" description="Flagellar hook protein FlgE D2" evidence="8">
    <location>
        <begin position="164"/>
        <end position="229"/>
    </location>
</feature>
<dbReference type="AlphaFoldDB" id="A0A4R1GLN7"/>
<dbReference type="EMBL" id="SMFU01000008">
    <property type="protein sequence ID" value="TCK07039.1"/>
    <property type="molecule type" value="Genomic_DNA"/>
</dbReference>
<evidence type="ECO:0000259" key="6">
    <source>
        <dbReference type="Pfam" id="PF00460"/>
    </source>
</evidence>
<evidence type="ECO:0000256" key="1">
    <source>
        <dbReference type="ARBA" id="ARBA00004117"/>
    </source>
</evidence>
<keyword evidence="4 5" id="KW-0975">Bacterial flagellum</keyword>
<dbReference type="Proteomes" id="UP000294546">
    <property type="component" value="Unassembled WGS sequence"/>
</dbReference>
<evidence type="ECO:0000256" key="5">
    <source>
        <dbReference type="RuleBase" id="RU362116"/>
    </source>
</evidence>
<evidence type="ECO:0000256" key="2">
    <source>
        <dbReference type="ARBA" id="ARBA00009677"/>
    </source>
</evidence>
<evidence type="ECO:0000259" key="7">
    <source>
        <dbReference type="Pfam" id="PF06429"/>
    </source>
</evidence>
<proteinExistence type="inferred from homology"/>
<dbReference type="RefSeq" id="WP_132290949.1">
    <property type="nucleotide sequence ID" value="NZ_SMFU01000008.1"/>
</dbReference>
<dbReference type="InterPro" id="IPR037925">
    <property type="entry name" value="FlgE/F/G-like"/>
</dbReference>
<name>A0A4R1GLN7_9GAMM</name>
<dbReference type="GO" id="GO:0009424">
    <property type="term" value="C:bacterial-type flagellum hook"/>
    <property type="evidence" value="ECO:0007669"/>
    <property type="project" value="TreeGrafter"/>
</dbReference>
<protein>
    <recommendedName>
        <fullName evidence="3 5">Flagellar hook protein FlgE</fullName>
    </recommendedName>
</protein>
<dbReference type="InterPro" id="IPR037058">
    <property type="entry name" value="Falgellar_hook_FlgE_sf"/>
</dbReference>
<dbReference type="InterPro" id="IPR001444">
    <property type="entry name" value="Flag_bb_rod_N"/>
</dbReference>
<feature type="domain" description="Flagellar hook protein FlgE/F/G-like D1" evidence="9">
    <location>
        <begin position="85"/>
        <end position="136"/>
    </location>
</feature>
<keyword evidence="11" id="KW-1185">Reference proteome</keyword>
<reference evidence="10 11" key="1">
    <citation type="submission" date="2019-03" db="EMBL/GenBank/DDBJ databases">
        <title>Genomic Encyclopedia of Archaeal and Bacterial Type Strains, Phase II (KMG-II): from individual species to whole genera.</title>
        <authorList>
            <person name="Goeker M."/>
        </authorList>
    </citation>
    <scope>NUCLEOTIDE SEQUENCE [LARGE SCALE GENOMIC DNA]</scope>
    <source>
        <strain evidence="10 11">DSM 27697</strain>
    </source>
</reference>
<dbReference type="Pfam" id="PF00460">
    <property type="entry name" value="Flg_bb_rod"/>
    <property type="match status" value="1"/>
</dbReference>
<organism evidence="10 11">
    <name type="scientific">Marinobacterium mangrovicola</name>
    <dbReference type="NCBI Taxonomy" id="1476959"/>
    <lineage>
        <taxon>Bacteria</taxon>
        <taxon>Pseudomonadati</taxon>
        <taxon>Pseudomonadota</taxon>
        <taxon>Gammaproteobacteria</taxon>
        <taxon>Oceanospirillales</taxon>
        <taxon>Oceanospirillaceae</taxon>
        <taxon>Marinobacterium</taxon>
    </lineage>
</organism>
<dbReference type="Gene3D" id="2.60.98.20">
    <property type="entry name" value="Flagellar hook protein FlgE"/>
    <property type="match status" value="1"/>
</dbReference>